<evidence type="ECO:0000313" key="2">
    <source>
        <dbReference type="Proteomes" id="UP000000552"/>
    </source>
</evidence>
<evidence type="ECO:0000313" key="1">
    <source>
        <dbReference type="EMBL" id="BAB49968.1"/>
    </source>
</evidence>
<dbReference type="Proteomes" id="UP000000552">
    <property type="component" value="Chromosome"/>
</dbReference>
<gene>
    <name evidence="1" type="ordered locus">mll2963</name>
</gene>
<protein>
    <submittedName>
        <fullName evidence="1">Mll2963 protein</fullName>
    </submittedName>
</protein>
<organism evidence="1 2">
    <name type="scientific">Mesorhizobium japonicum (strain LMG 29417 / CECT 9101 / MAFF 303099)</name>
    <name type="common">Mesorhizobium loti (strain MAFF 303099)</name>
    <dbReference type="NCBI Taxonomy" id="266835"/>
    <lineage>
        <taxon>Bacteria</taxon>
        <taxon>Pseudomonadati</taxon>
        <taxon>Pseudomonadota</taxon>
        <taxon>Alphaproteobacteria</taxon>
        <taxon>Hyphomicrobiales</taxon>
        <taxon>Phyllobacteriaceae</taxon>
        <taxon>Mesorhizobium</taxon>
    </lineage>
</organism>
<dbReference type="eggNOG" id="COG4324">
    <property type="taxonomic scope" value="Bacteria"/>
</dbReference>
<name>Q98H98_RHILO</name>
<proteinExistence type="predicted"/>
<reference evidence="1 2" key="1">
    <citation type="journal article" date="2000" name="DNA Res.">
        <title>Complete genome structure of the nitrogen-fixing symbiotic bacterium Mesorhizobium loti.</title>
        <authorList>
            <person name="Kaneko T."/>
            <person name="Nakamura Y."/>
            <person name="Sato S."/>
            <person name="Asamizu E."/>
            <person name="Kato T."/>
            <person name="Sasamoto S."/>
            <person name="Watanabe A."/>
            <person name="Idesawa K."/>
            <person name="Ishikawa A."/>
            <person name="Kawashima K."/>
            <person name="Kimura T."/>
            <person name="Kishida Y."/>
            <person name="Kiyokawa C."/>
            <person name="Kohara M."/>
            <person name="Matsumoto M."/>
            <person name="Matsuno A."/>
            <person name="Mochizuki Y."/>
            <person name="Nakayama S."/>
            <person name="Nakazaki N."/>
            <person name="Shimpo S."/>
            <person name="Sugimoto M."/>
            <person name="Takeuchi C."/>
            <person name="Yamada M."/>
            <person name="Tabata S."/>
        </authorList>
    </citation>
    <scope>NUCLEOTIDE SEQUENCE [LARGE SCALE GENOMIC DNA]</scope>
    <source>
        <strain evidence="2">LMG 29417 / CECT 9101 / MAFF 303099</strain>
    </source>
</reference>
<dbReference type="EMBL" id="BA000012">
    <property type="protein sequence ID" value="BAB49968.1"/>
    <property type="molecule type" value="Genomic_DNA"/>
</dbReference>
<dbReference type="KEGG" id="mlo:mll2963"/>
<dbReference type="InterPro" id="IPR014553">
    <property type="entry name" value="Aminopept"/>
</dbReference>
<dbReference type="AlphaFoldDB" id="Q98H98"/>
<sequence length="416" mass="45944">MWGLSGCFGLSPTLPASVGGWPECPANVERRPAASTGLDGNWCACLRTGARHLLHGRRASGGQTVKRVLRMLAAVIVASGLAGCTSISYYAQSVEGHVQIMAARKNVGRLIRDPSTPEALRAKLTSASAIRRFATEELALPDNSSYRSYVDIGRADVTLAVFAAPRFSLTPITWCFPVFGCVPYRGYFSRKSAAESAAELQRQGLDVYVSGVTAYSTLGWFSDPLLSTMLRQDDTYIASLIFHELAHQKIYVNNDSAFNEAFAVAVETSGVRKWLRATGDRAGLRRYETNRKRQADFLGLIAETRDELRQVYGSPRAPEQMAVAKAATIDRLRMRYRQMRDRRWAGYRGYDAWFDAPINNAKLAATAVYGEQVPAFLHLFNLCSGDYPRFYASVRRIADLHEPSRAEALKAADTCG</sequence>
<accession>Q98H98</accession>
<dbReference type="PATRIC" id="fig|266835.9.peg.2372"/>
<dbReference type="HOGENOM" id="CLU_064960_0_0_5"/>
<dbReference type="PIRSF" id="PIRSF029285">
    <property type="entry name" value="Aminopept"/>
    <property type="match status" value="1"/>
</dbReference>
<dbReference type="Pfam" id="PF10023">
    <property type="entry name" value="Aminopep"/>
    <property type="match status" value="1"/>
</dbReference>